<dbReference type="EMBL" id="JAUDJE010000007">
    <property type="protein sequence ID" value="MDM9559348.1"/>
    <property type="molecule type" value="Genomic_DNA"/>
</dbReference>
<sequence>MQKSTATPPRALEGITVLDLAGPLGNYCGKLYADLGADVILVEPPGGAPTRHVGPYVHGDSTPDASLKYQYENTNKRSVVLDLDQPGDRATFLQLVQRADVVIESEMPGVMRRRGLGYAELRAANPAIVLTSITPFGQEGPYAEWLATDLTAMAMGGMMYLAGYVDSAPMVACGEQAVGAANLFAAVASLAAVYDAETSGQGQHVDVSMQECVVMGLENAVQFYDLEGTIRKRNAGTQRLAGTGAFRCKDGYVYLMAGGIGSNRFWGITTEWLISEGLQGATRFRDACWSDQAYLATDAAKQLFQEVFAPFALAHTKAELQAKGRAQRIPIAPICDASDIARDPQREYRNYFVETVGRQGKRLRMPGAPYQLGATPWRLERAAPGLGQHNAEIRAWLAAGERAPARADGAGAATQRRLLAGLRVIDFSWIGAGSYTTKILADLGADVIKIESSQRLDTLRITKPFKDGIAGVNRSGYFADRNSSKRSVTINVKEDRGLQLVKQLIADAQLVSNNFTPGVMDKLGLGYESLRAVRPDLVFASMSMQGASGPAAKDLGYGLTIAALTGFMHLTGLPDREPAGTGTNYPDHIPNPGHAAFAILAALRHQRRAGAGQMIDLAQMEPTLAMLGPSLMNYFVNGVVEQRAGNTHPERAPHGVYPCAGADRWIAIAVCTDAQWLALAGLLGLPARPQWATMAGRLADQASIDAAIGRATAQRDALELARALQAAQVPCGPVQDARDVLEHDPQLAARRHWVTLDHPEVGPSTYNSAPYRYSHAQSAPSSPAPLLGQHTRQICRELLRLGDDQIDQLEQDGVLS</sequence>
<dbReference type="InterPro" id="IPR023606">
    <property type="entry name" value="CoA-Trfase_III_dom_1_sf"/>
</dbReference>
<evidence type="ECO:0000313" key="2">
    <source>
        <dbReference type="EMBL" id="MDM9559348.1"/>
    </source>
</evidence>
<dbReference type="Proteomes" id="UP001175604">
    <property type="component" value="Unassembled WGS sequence"/>
</dbReference>
<dbReference type="PANTHER" id="PTHR48207">
    <property type="entry name" value="SUCCINATE--HYDROXYMETHYLGLUTARATE COA-TRANSFERASE"/>
    <property type="match status" value="1"/>
</dbReference>
<dbReference type="SUPFAM" id="SSF89796">
    <property type="entry name" value="CoA-transferase family III (CaiB/BaiF)"/>
    <property type="match status" value="2"/>
</dbReference>
<dbReference type="Gene3D" id="3.30.1540.10">
    <property type="entry name" value="formyl-coa transferase, domain 3"/>
    <property type="match status" value="2"/>
</dbReference>
<name>A0ABT7W2A4_9BORD</name>
<proteinExistence type="predicted"/>
<comment type="caution">
    <text evidence="2">The sequence shown here is derived from an EMBL/GenBank/DDBJ whole genome shotgun (WGS) entry which is preliminary data.</text>
</comment>
<dbReference type="Gene3D" id="3.40.50.10540">
    <property type="entry name" value="Crotonobetainyl-coa:carnitine coa-transferase, domain 1"/>
    <property type="match status" value="2"/>
</dbReference>
<accession>A0ABT7W2A4</accession>
<keyword evidence="1 2" id="KW-0808">Transferase</keyword>
<dbReference type="Pfam" id="PF02515">
    <property type="entry name" value="CoA_transf_3"/>
    <property type="match status" value="2"/>
</dbReference>
<dbReference type="InterPro" id="IPR044855">
    <property type="entry name" value="CoA-Trfase_III_dom3_sf"/>
</dbReference>
<dbReference type="RefSeq" id="WP_289785518.1">
    <property type="nucleotide sequence ID" value="NZ_JAUDJE010000007.1"/>
</dbReference>
<gene>
    <name evidence="2" type="ORF">QUC21_09925</name>
</gene>
<dbReference type="InterPro" id="IPR003673">
    <property type="entry name" value="CoA-Trfase_fam_III"/>
</dbReference>
<organism evidence="2 3">
    <name type="scientific">Bordetella petrii</name>
    <dbReference type="NCBI Taxonomy" id="94624"/>
    <lineage>
        <taxon>Bacteria</taxon>
        <taxon>Pseudomonadati</taxon>
        <taxon>Pseudomonadota</taxon>
        <taxon>Betaproteobacteria</taxon>
        <taxon>Burkholderiales</taxon>
        <taxon>Alcaligenaceae</taxon>
        <taxon>Bordetella</taxon>
    </lineage>
</organism>
<dbReference type="InterPro" id="IPR050483">
    <property type="entry name" value="CoA-transferase_III_domain"/>
</dbReference>
<evidence type="ECO:0000256" key="1">
    <source>
        <dbReference type="ARBA" id="ARBA00022679"/>
    </source>
</evidence>
<dbReference type="GO" id="GO:0016740">
    <property type="term" value="F:transferase activity"/>
    <property type="evidence" value="ECO:0007669"/>
    <property type="project" value="UniProtKB-KW"/>
</dbReference>
<evidence type="ECO:0000313" key="3">
    <source>
        <dbReference type="Proteomes" id="UP001175604"/>
    </source>
</evidence>
<dbReference type="EC" id="2.8.3.-" evidence="2"/>
<keyword evidence="3" id="KW-1185">Reference proteome</keyword>
<dbReference type="PANTHER" id="PTHR48207:SF4">
    <property type="entry name" value="BLL6097 PROTEIN"/>
    <property type="match status" value="1"/>
</dbReference>
<protein>
    <submittedName>
        <fullName evidence="2">CoA transferase</fullName>
        <ecNumber evidence="2">2.8.3.-</ecNumber>
    </submittedName>
</protein>
<reference evidence="2" key="1">
    <citation type="submission" date="2023-06" db="EMBL/GenBank/DDBJ databases">
        <title>full genome analysis of Phenantherene degrader P3.</title>
        <authorList>
            <person name="Akbar A."/>
            <person name="Rahmeh R."/>
            <person name="Kishk M."/>
        </authorList>
    </citation>
    <scope>NUCLEOTIDE SEQUENCE</scope>
    <source>
        <strain evidence="2">P3</strain>
    </source>
</reference>